<protein>
    <recommendedName>
        <fullName evidence="2">Activator of Hsp90 ATPase homologue 1/2-like C-terminal domain-containing protein</fullName>
    </recommendedName>
</protein>
<dbReference type="SUPFAM" id="SSF55961">
    <property type="entry name" value="Bet v1-like"/>
    <property type="match status" value="1"/>
</dbReference>
<evidence type="ECO:0000313" key="3">
    <source>
        <dbReference type="EMBL" id="EAR50203.1"/>
    </source>
</evidence>
<sequence length="136" mass="14569">MQPITKSLTVPLPPAEAFRLFTEGLASWWPVERHSRSAGQGARPAALEVEPGEGGRIVETTADGRRAVWGEITRWDEGRALGVDWRLGDDEDSAAAPTRLLVLFAPVPEGTRVDLTHGGFTRRAANETCGPALAAA</sequence>
<comment type="similarity">
    <text evidence="1">Belongs to the AHA1 family.</text>
</comment>
<organism evidence="3 4">
    <name type="scientific">Oceanicola granulosus (strain ATCC BAA-861 / DSM 15982 / KCTC 12143 / HTCC2516)</name>
    <dbReference type="NCBI Taxonomy" id="314256"/>
    <lineage>
        <taxon>Bacteria</taxon>
        <taxon>Pseudomonadati</taxon>
        <taxon>Pseudomonadota</taxon>
        <taxon>Alphaproteobacteria</taxon>
        <taxon>Rhodobacterales</taxon>
        <taxon>Roseobacteraceae</taxon>
        <taxon>Oceanicola</taxon>
    </lineage>
</organism>
<reference evidence="3 4" key="1">
    <citation type="journal article" date="2010" name="J. Bacteriol.">
        <title>Genome sequences of Oceanicola granulosus HTCC2516(T) and Oceanicola batsensis HTCC2597(TDelta).</title>
        <authorList>
            <person name="Thrash J.C."/>
            <person name="Cho J.C."/>
            <person name="Vergin K.L."/>
            <person name="Giovannoni S.J."/>
        </authorList>
    </citation>
    <scope>NUCLEOTIDE SEQUENCE [LARGE SCALE GENOMIC DNA]</scope>
    <source>
        <strain evidence="4">ATCC BAA-861 / DSM 15982 / KCTC 12143 / HTCC2516</strain>
    </source>
</reference>
<dbReference type="InterPro" id="IPR023393">
    <property type="entry name" value="START-like_dom_sf"/>
</dbReference>
<accession>Q2CBZ1</accession>
<dbReference type="AlphaFoldDB" id="Q2CBZ1"/>
<evidence type="ECO:0000259" key="2">
    <source>
        <dbReference type="Pfam" id="PF08327"/>
    </source>
</evidence>
<dbReference type="HOGENOM" id="CLU_112319_1_0_5"/>
<dbReference type="STRING" id="314256.OG2516_04983"/>
<evidence type="ECO:0000313" key="4">
    <source>
        <dbReference type="Proteomes" id="UP000003635"/>
    </source>
</evidence>
<dbReference type="Pfam" id="PF08327">
    <property type="entry name" value="AHSA1"/>
    <property type="match status" value="1"/>
</dbReference>
<dbReference type="Proteomes" id="UP000003635">
    <property type="component" value="Unassembled WGS sequence"/>
</dbReference>
<dbReference type="EMBL" id="AAOT01000034">
    <property type="protein sequence ID" value="EAR50203.1"/>
    <property type="molecule type" value="Genomic_DNA"/>
</dbReference>
<evidence type="ECO:0000256" key="1">
    <source>
        <dbReference type="ARBA" id="ARBA00006817"/>
    </source>
</evidence>
<name>Q2CBZ1_OCEGH</name>
<gene>
    <name evidence="3" type="ORF">OG2516_04983</name>
</gene>
<comment type="caution">
    <text evidence="3">The sequence shown here is derived from an EMBL/GenBank/DDBJ whole genome shotgun (WGS) entry which is preliminary data.</text>
</comment>
<proteinExistence type="inferred from homology"/>
<dbReference type="RefSeq" id="WP_007254524.1">
    <property type="nucleotide sequence ID" value="NZ_CH724107.1"/>
</dbReference>
<dbReference type="eggNOG" id="COG3832">
    <property type="taxonomic scope" value="Bacteria"/>
</dbReference>
<dbReference type="Gene3D" id="3.30.530.20">
    <property type="match status" value="1"/>
</dbReference>
<feature type="domain" description="Activator of Hsp90 ATPase homologue 1/2-like C-terminal" evidence="2">
    <location>
        <begin position="12"/>
        <end position="127"/>
    </location>
</feature>
<keyword evidence="4" id="KW-1185">Reference proteome</keyword>
<dbReference type="InterPro" id="IPR013538">
    <property type="entry name" value="ASHA1/2-like_C"/>
</dbReference>
<dbReference type="OrthoDB" id="793407at2"/>